<evidence type="ECO:0000256" key="11">
    <source>
        <dbReference type="RuleBase" id="RU367135"/>
    </source>
</evidence>
<evidence type="ECO:0000256" key="5">
    <source>
        <dbReference type="ARBA" id="ARBA00022598"/>
    </source>
</evidence>
<dbReference type="AlphaFoldDB" id="A0A8J2X245"/>
<dbReference type="InterPro" id="IPR014746">
    <property type="entry name" value="Gln_synth/guanido_kin_cat_dom"/>
</dbReference>
<keyword evidence="14" id="KW-1185">Reference proteome</keyword>
<evidence type="ECO:0000256" key="4">
    <source>
        <dbReference type="ARBA" id="ARBA00014618"/>
    </source>
</evidence>
<accession>A0A8J2X245</accession>
<dbReference type="OrthoDB" id="7939818at2759"/>
<evidence type="ECO:0000256" key="3">
    <source>
        <dbReference type="ARBA" id="ARBA00012220"/>
    </source>
</evidence>
<evidence type="ECO:0000256" key="12">
    <source>
        <dbReference type="SAM" id="MobiDB-lite"/>
    </source>
</evidence>
<name>A0A8J2X245_ZYGB2</name>
<dbReference type="UniPathway" id="UPA00142">
    <property type="reaction ID" value="UER00209"/>
</dbReference>
<evidence type="ECO:0000256" key="2">
    <source>
        <dbReference type="ARBA" id="ARBA00008100"/>
    </source>
</evidence>
<dbReference type="FunFam" id="3.30.590.50:FF:000004">
    <property type="entry name" value="Glutamate-cysteine ligase Gcs1"/>
    <property type="match status" value="1"/>
</dbReference>
<evidence type="ECO:0000313" key="13">
    <source>
        <dbReference type="EMBL" id="CDF90422.1"/>
    </source>
</evidence>
<proteinExistence type="inferred from homology"/>
<reference evidence="14" key="1">
    <citation type="journal article" date="2013" name="Genome Announc.">
        <title>Genome sequence of the food spoilage yeast Zygosaccharomyces bailii CLIB 213(T).</title>
        <authorList>
            <person name="Galeote V."/>
            <person name="Bigey F."/>
            <person name="Devillers H."/>
            <person name="Neuveglise C."/>
            <person name="Dequin S."/>
        </authorList>
    </citation>
    <scope>NUCLEOTIDE SEQUENCE [LARGE SCALE GENOMIC DNA]</scope>
    <source>
        <strain evidence="14">CLIB 213 / ATCC 58445 / CBS 680 / CCRC 21525 / NBRC 1098 / NCYC 1416 / NRRL Y-2227</strain>
    </source>
</reference>
<comment type="catalytic activity">
    <reaction evidence="11">
        <text>L-cysteine + L-glutamate + ATP = gamma-L-glutamyl-L-cysteine + ADP + phosphate + H(+)</text>
        <dbReference type="Rhea" id="RHEA:13285"/>
        <dbReference type="ChEBI" id="CHEBI:15378"/>
        <dbReference type="ChEBI" id="CHEBI:29985"/>
        <dbReference type="ChEBI" id="CHEBI:30616"/>
        <dbReference type="ChEBI" id="CHEBI:35235"/>
        <dbReference type="ChEBI" id="CHEBI:43474"/>
        <dbReference type="ChEBI" id="CHEBI:58173"/>
        <dbReference type="ChEBI" id="CHEBI:456216"/>
        <dbReference type="EC" id="6.3.2.2"/>
    </reaction>
</comment>
<evidence type="ECO:0000256" key="9">
    <source>
        <dbReference type="ARBA" id="ARBA00030585"/>
    </source>
</evidence>
<keyword evidence="5 11" id="KW-0436">Ligase</keyword>
<comment type="similarity">
    <text evidence="2 11">Belongs to the glutamate--cysteine ligase type 3 family.</text>
</comment>
<comment type="pathway">
    <text evidence="1 11">Sulfur metabolism; glutathione biosynthesis; glutathione from L-cysteine and L-glutamate: step 1/2.</text>
</comment>
<dbReference type="GO" id="GO:0006750">
    <property type="term" value="P:glutathione biosynthetic process"/>
    <property type="evidence" value="ECO:0007669"/>
    <property type="project" value="UniProtKB-UniRule"/>
</dbReference>
<dbReference type="PANTHER" id="PTHR11164:SF0">
    <property type="entry name" value="GLUTAMATE--CYSTEINE LIGASE CATALYTIC SUBUNIT"/>
    <property type="match status" value="1"/>
</dbReference>
<dbReference type="GO" id="GO:0005524">
    <property type="term" value="F:ATP binding"/>
    <property type="evidence" value="ECO:0007669"/>
    <property type="project" value="UniProtKB-UniRule"/>
</dbReference>
<keyword evidence="6 11" id="KW-0317">Glutathione biosynthesis</keyword>
<protein>
    <recommendedName>
        <fullName evidence="4 11">Glutamate--cysteine ligase</fullName>
        <ecNumber evidence="3 11">6.3.2.2</ecNumber>
    </recommendedName>
    <alternativeName>
        <fullName evidence="10 11">Gamma-ECS</fullName>
    </alternativeName>
    <alternativeName>
        <fullName evidence="9 11">Gamma-glutamylcysteine synthetase</fullName>
    </alternativeName>
</protein>
<dbReference type="InterPro" id="IPR004308">
    <property type="entry name" value="GCS"/>
</dbReference>
<dbReference type="GO" id="GO:0004357">
    <property type="term" value="F:glutamate-cysteine ligase activity"/>
    <property type="evidence" value="ECO:0007669"/>
    <property type="project" value="UniProtKB-UniRule"/>
</dbReference>
<dbReference type="Gene3D" id="3.30.590.50">
    <property type="match status" value="2"/>
</dbReference>
<dbReference type="Pfam" id="PF03074">
    <property type="entry name" value="GCS"/>
    <property type="match status" value="1"/>
</dbReference>
<feature type="region of interest" description="Disordered" evidence="12">
    <location>
        <begin position="316"/>
        <end position="339"/>
    </location>
</feature>
<evidence type="ECO:0000256" key="7">
    <source>
        <dbReference type="ARBA" id="ARBA00022741"/>
    </source>
</evidence>
<evidence type="ECO:0000256" key="10">
    <source>
        <dbReference type="ARBA" id="ARBA00032122"/>
    </source>
</evidence>
<evidence type="ECO:0000256" key="6">
    <source>
        <dbReference type="ARBA" id="ARBA00022684"/>
    </source>
</evidence>
<dbReference type="PANTHER" id="PTHR11164">
    <property type="entry name" value="GLUTAMATE CYSTEINE LIGASE"/>
    <property type="match status" value="1"/>
</dbReference>
<evidence type="ECO:0000313" key="14">
    <source>
        <dbReference type="Proteomes" id="UP000019375"/>
    </source>
</evidence>
<dbReference type="SUPFAM" id="SSF55931">
    <property type="entry name" value="Glutamine synthetase/guanido kinase"/>
    <property type="match status" value="1"/>
</dbReference>
<gene>
    <name evidence="13" type="ORF">BN860_00606g</name>
</gene>
<feature type="compositionally biased region" description="Basic and acidic residues" evidence="12">
    <location>
        <begin position="316"/>
        <end position="326"/>
    </location>
</feature>
<organism evidence="13 14">
    <name type="scientific">Zygosaccharomyces bailii (strain CLIB 213 / ATCC 58445 / CBS 680 / BCRC 21525 / NBRC 1098 / NCYC 1416 / NRRL Y-2227)</name>
    <dbReference type="NCBI Taxonomy" id="1333698"/>
    <lineage>
        <taxon>Eukaryota</taxon>
        <taxon>Fungi</taxon>
        <taxon>Dikarya</taxon>
        <taxon>Ascomycota</taxon>
        <taxon>Saccharomycotina</taxon>
        <taxon>Saccharomycetes</taxon>
        <taxon>Saccharomycetales</taxon>
        <taxon>Saccharomycetaceae</taxon>
        <taxon>Zygosaccharomyces</taxon>
    </lineage>
</organism>
<dbReference type="Gene3D" id="1.10.150.710">
    <property type="entry name" value="Glutamate cysteine ligase subdomain"/>
    <property type="match status" value="1"/>
</dbReference>
<dbReference type="EMBL" id="HG316460">
    <property type="protein sequence ID" value="CDF90422.1"/>
    <property type="molecule type" value="Genomic_DNA"/>
</dbReference>
<evidence type="ECO:0000256" key="1">
    <source>
        <dbReference type="ARBA" id="ARBA00005006"/>
    </source>
</evidence>
<sequence length="667" mass="76940">MGLLSLGTPMGWLESRKYNDHVQRNGIEQLLNVFAAASGRREDPLLWGDEIEYMMVDYDNVKHNVMLDVVHDEVLTSLNTEDLSLCTARNVNFHPEYGRFMLEATPHRPYRGYVGEYVEYNMSQRREVAKIKYGEMQQSEPDGRELGLLTLAVFPRMGCDAFVNLPDFQNRKSRVAGSLFLPDELINRHIRFPTLTTNIRTRRGEKVCMNVPMYRDVDTPVSDDSVCWFLPEDKESELAKRPHFIYMDAMGFGMGCCCLQATFQAPNIDMARYLYDSMANLAPIMLAATAASPIFKGWLADQDVRWNVISGAVDDRTPRERGEEPLLPKSNPNGYGGIDPEKYDEVQRLPKSRYSTQDLFLGGNKFFNRLYNDRDVPINKHVLNQLLENGVAPMDYDLAKHFAHLYVRDPLVIFEESLDQDNNHSTNHFENIQSTNWQTLRFKPPTQAAVPANKEAPGWRVEFRTMEIQLTDFENAAYTILVYLIVESLLTFGDSINAYMPMSQIWENMTTAHKRDSLVKSKFHWKNSFDPTATATSYYTIDEIFHCANGIFATFINPLLRHKGFICKDWQELKSSREHLRLYFYLKLISDRVSGKLPSTANYLRQFVLSHKDYAHDSKVSKTINYDLLKMCDRVTGLDDSRSEVTRFFGTELIQYLKEHKLASCTK</sequence>
<dbReference type="Gene3D" id="1.10.8.960">
    <property type="match status" value="1"/>
</dbReference>
<dbReference type="Proteomes" id="UP000019375">
    <property type="component" value="Unassembled WGS sequence"/>
</dbReference>
<dbReference type="EC" id="6.3.2.2" evidence="3 11"/>
<keyword evidence="7 11" id="KW-0547">Nucleotide-binding</keyword>
<keyword evidence="8 11" id="KW-0067">ATP-binding</keyword>
<evidence type="ECO:0000256" key="8">
    <source>
        <dbReference type="ARBA" id="ARBA00022840"/>
    </source>
</evidence>